<reference evidence="2 3" key="1">
    <citation type="submission" date="2021-12" db="EMBL/GenBank/DDBJ databases">
        <title>Genome sequence of Kibdelosporangium philippinense ATCC 49844.</title>
        <authorList>
            <person name="Fedorov E.A."/>
            <person name="Omeragic M."/>
            <person name="Shalygina K.F."/>
            <person name="Maclea K.S."/>
        </authorList>
    </citation>
    <scope>NUCLEOTIDE SEQUENCE [LARGE SCALE GENOMIC DNA]</scope>
    <source>
        <strain evidence="2 3">ATCC 49844</strain>
    </source>
</reference>
<keyword evidence="3" id="KW-1185">Reference proteome</keyword>
<dbReference type="Gene3D" id="3.30.2010.10">
    <property type="entry name" value="Metalloproteases ('zincins'), catalytic domain"/>
    <property type="match status" value="1"/>
</dbReference>
<dbReference type="CDD" id="cd07328">
    <property type="entry name" value="M48_Ste24p_like"/>
    <property type="match status" value="1"/>
</dbReference>
<organism evidence="2 3">
    <name type="scientific">Kibdelosporangium philippinense</name>
    <dbReference type="NCBI Taxonomy" id="211113"/>
    <lineage>
        <taxon>Bacteria</taxon>
        <taxon>Bacillati</taxon>
        <taxon>Actinomycetota</taxon>
        <taxon>Actinomycetes</taxon>
        <taxon>Pseudonocardiales</taxon>
        <taxon>Pseudonocardiaceae</taxon>
        <taxon>Kibdelosporangium</taxon>
    </lineage>
</organism>
<evidence type="ECO:0000313" key="2">
    <source>
        <dbReference type="EMBL" id="MCE7011583.1"/>
    </source>
</evidence>
<feature type="transmembrane region" description="Helical" evidence="1">
    <location>
        <begin position="28"/>
        <end position="46"/>
    </location>
</feature>
<keyword evidence="1" id="KW-1133">Transmembrane helix</keyword>
<accession>A0ABS8ZY81</accession>
<sequence length="274" mass="30052">MLAGYLALLVAIAAGVITAIFALFNATWASLVLIFILLASFGLFLLRPKTTAQLQQDAWINRKLHPGLWQMVDEVAQVAETRSPDEIRLGPEMRATLSEQGGFRSLVVGLPLLGGLSTSELRAVTGHELAHFETVSPLEARLPRVVLFPYRLITKSQSRARAEHAEEVAVAAAGEEVAKAALMKLPALASVWHDFRLSSARVSYQYRTPDLVQRFNAFLSTPQGTEALAKAGVAEWAEHGGPAWELLSEPDKSLPYLQRQLFEELGVARDEKTV</sequence>
<protein>
    <submittedName>
        <fullName evidence="2">M48 family metallopeptidase</fullName>
    </submittedName>
</protein>
<keyword evidence="1" id="KW-0472">Membrane</keyword>
<evidence type="ECO:0000313" key="3">
    <source>
        <dbReference type="Proteomes" id="UP001521150"/>
    </source>
</evidence>
<comment type="caution">
    <text evidence="2">The sequence shown here is derived from an EMBL/GenBank/DDBJ whole genome shotgun (WGS) entry which is preliminary data.</text>
</comment>
<gene>
    <name evidence="2" type="ORF">LWC34_53545</name>
</gene>
<dbReference type="RefSeq" id="WP_233734322.1">
    <property type="nucleotide sequence ID" value="NZ_JAJVCN010000005.1"/>
</dbReference>
<dbReference type="EMBL" id="JAJVCN010000005">
    <property type="protein sequence ID" value="MCE7011583.1"/>
    <property type="molecule type" value="Genomic_DNA"/>
</dbReference>
<keyword evidence="1" id="KW-0812">Transmembrane</keyword>
<proteinExistence type="predicted"/>
<dbReference type="Proteomes" id="UP001521150">
    <property type="component" value="Unassembled WGS sequence"/>
</dbReference>
<name>A0ABS8ZY81_9PSEU</name>
<evidence type="ECO:0000256" key="1">
    <source>
        <dbReference type="SAM" id="Phobius"/>
    </source>
</evidence>